<dbReference type="EMBL" id="AC246787">
    <property type="status" value="NOT_ANNOTATED_CDS"/>
    <property type="molecule type" value="Genomic_DNA"/>
</dbReference>
<organism evidence="2 3">
    <name type="scientific">Homo sapiens</name>
    <name type="common">Human</name>
    <dbReference type="NCBI Taxonomy" id="9606"/>
    <lineage>
        <taxon>Eukaryota</taxon>
        <taxon>Metazoa</taxon>
        <taxon>Chordata</taxon>
        <taxon>Craniata</taxon>
        <taxon>Vertebrata</taxon>
        <taxon>Euteleostomi</taxon>
        <taxon>Mammalia</taxon>
        <taxon>Eutheria</taxon>
        <taxon>Euarchontoglires</taxon>
        <taxon>Primates</taxon>
        <taxon>Haplorrhini</taxon>
        <taxon>Catarrhini</taxon>
        <taxon>Hominidae</taxon>
        <taxon>Homo</taxon>
    </lineage>
</organism>
<dbReference type="HGNC" id="HGNC:5498">
    <property type="gene designation" value="IGHD3-3"/>
</dbReference>
<sequence>VLRFLEWLLY</sequence>
<protein>
    <submittedName>
        <fullName evidence="2">Immunoglobulin heavy diversity 3-3</fullName>
    </submittedName>
</protein>
<reference evidence="1 3" key="2">
    <citation type="journal article" date="2003" name="Nature">
        <title>The DNA sequence and analysis of human chromosome 14.</title>
        <authorList>
            <person name="Heilig R."/>
            <person name="Eckenberg R."/>
            <person name="Petit J.L."/>
            <person name="Fonknechten N."/>
            <person name="Da Silva C."/>
            <person name="Cattolico L."/>
            <person name="Levy M."/>
            <person name="Barbe V."/>
            <person name="de Berardinis V."/>
            <person name="Ureta-Vidal A."/>
            <person name="Pelletier E."/>
            <person name="Vico V."/>
            <person name="Anthouard V."/>
            <person name="Rowen L."/>
            <person name="Madan A."/>
            <person name="Qin S."/>
            <person name="Sun H."/>
            <person name="Du H."/>
            <person name="Pepin K."/>
            <person name="Artiguenave F."/>
            <person name="Robert C."/>
            <person name="Cruaud C."/>
            <person name="Bruls T."/>
            <person name="Jaillon O."/>
            <person name="Friedlander L."/>
            <person name="Samson G."/>
            <person name="Brottier P."/>
            <person name="Cure S."/>
            <person name="Segurens B."/>
            <person name="Aniere F."/>
            <person name="Samain S."/>
            <person name="Crespeau H."/>
            <person name="Abbasi N."/>
            <person name="Aiach N."/>
            <person name="Boscus D."/>
            <person name="Dickhoff R."/>
            <person name="Dors M."/>
            <person name="Dubois I."/>
            <person name="Friedman C."/>
            <person name="Gouyvenoux M."/>
            <person name="James R."/>
            <person name="Madan A."/>
            <person name="Mairey-Estrada B."/>
            <person name="Mangenot S."/>
            <person name="Martins N."/>
            <person name="Menard M."/>
            <person name="Oztas S."/>
            <person name="Ratcliffe A."/>
            <person name="Shaffer T."/>
            <person name="Trask B."/>
            <person name="Vacherie B."/>
            <person name="Bellemere C."/>
            <person name="Belser C."/>
            <person name="Besnard-Gonnet M."/>
            <person name="Bartol-Mavel D."/>
            <person name="Boutard M."/>
            <person name="Briez-Silla S."/>
            <person name="Combette S."/>
            <person name="Dufosse-Laurent V."/>
            <person name="Ferron C."/>
            <person name="Lechaplais C."/>
            <person name="Louesse C."/>
            <person name="Muselet D."/>
            <person name="Magdelenat G."/>
            <person name="Pateau E."/>
            <person name="Petit E."/>
            <person name="Sirvain-Trukniewicz P."/>
            <person name="Trybou A."/>
            <person name="Vega-Czarny N."/>
            <person name="Bataille E."/>
            <person name="Bluet E."/>
            <person name="Bordelais I."/>
            <person name="Dubois M."/>
            <person name="Dumont C."/>
            <person name="Guerin T."/>
            <person name="Haffray S."/>
            <person name="Hammadi R."/>
            <person name="Muanga J."/>
            <person name="Pellouin V."/>
            <person name="Robert D."/>
            <person name="Wunderle E."/>
            <person name="Gauguet G."/>
            <person name="Roy A."/>
            <person name="Sainte-Marthe L."/>
            <person name="Verdier J."/>
            <person name="Verdier-Discala C."/>
            <person name="Hillier L."/>
            <person name="Fulton L."/>
            <person name="McPherson J."/>
            <person name="Matsuda F."/>
            <person name="Wilson R."/>
            <person name="Scarpelli C."/>
            <person name="Gyapay G."/>
            <person name="Wincker P."/>
            <person name="Saurin W."/>
            <person name="Quetier F."/>
            <person name="Waterston R."/>
            <person name="Hood L."/>
            <person name="Weissenbach J."/>
        </authorList>
    </citation>
    <scope>NUCLEOTIDE SEQUENCE [LARGE SCALE GENOMIC DNA]</scope>
</reference>
<keyword evidence="3" id="KW-1185">Reference proteome</keyword>
<name>A0A0J9YWD0_HUMAN</name>
<accession>A0A0J9YWD0</accession>
<dbReference type="VEuPathDB" id="HostDB:ENSG00000211930"/>
<evidence type="ECO:0000313" key="2">
    <source>
        <dbReference type="Ensembl" id="ENSP00000487903.1"/>
    </source>
</evidence>
<dbReference type="Ensembl" id="ENST00000633353.1">
    <property type="protein sequence ID" value="ENSP00000487903.1"/>
    <property type="gene ID" value="ENSG00000282754.1"/>
</dbReference>
<feature type="non-terminal residue" evidence="2">
    <location>
        <position position="10"/>
    </location>
</feature>
<feature type="non-terminal residue" evidence="2">
    <location>
        <position position="1"/>
    </location>
</feature>
<reference evidence="1" key="3">
    <citation type="journal article" date="2004" name="Nature">
        <title>Finishing the euchromatic sequence of the human genome.</title>
        <authorList>
            <consortium name="International Human Genome Sequencing Consortium"/>
        </authorList>
    </citation>
    <scope>NUCLEOTIDE SEQUENCE [LARGE SCALE GENOMIC DNA]</scope>
</reference>
<dbReference type="Bgee" id="ENSG00000211930">
    <property type="expression patterns" value="Expressed in granulocyte and 48 other cell types or tissues"/>
</dbReference>
<proteinExistence type="predicted"/>
<evidence type="ECO:0000313" key="1">
    <source>
        <dbReference type="Ensembl" id="ENSP00000420442.1"/>
    </source>
</evidence>
<evidence type="ECO:0000313" key="3">
    <source>
        <dbReference type="Proteomes" id="UP000005640"/>
    </source>
</evidence>
<dbReference type="AGR" id="HGNC:5498"/>
<dbReference type="Proteomes" id="UP000005640">
    <property type="component" value="Chromosome 14"/>
</dbReference>
<dbReference type="Ensembl" id="ENST00000390590.1">
    <property type="protein sequence ID" value="ENSP00000420442.1"/>
    <property type="gene ID" value="ENSG00000211930.1"/>
</dbReference>
<reference evidence="1" key="1">
    <citation type="journal article" date="2001" name="Nature">
        <title>Initial sequencing and analysis of the human genome.</title>
        <authorList>
            <consortium name="International Human Genome Sequencing Consortium"/>
            <person name="Lander E.S."/>
            <person name="Linton L.M."/>
            <person name="Birren B."/>
            <person name="Nusbaum C."/>
            <person name="Zody M.C."/>
            <person name="Baldwin J."/>
            <person name="Devon K."/>
            <person name="Dewar K."/>
            <person name="Doyle M."/>
            <person name="FitzHugh W."/>
            <person name="Funke R."/>
            <person name="Gage D."/>
            <person name="Harris K."/>
            <person name="Heaford A."/>
            <person name="Howland J."/>
            <person name="Kann L."/>
            <person name="Lehoczky J."/>
            <person name="LeVine R."/>
            <person name="McEwan P."/>
            <person name="McKernan K."/>
            <person name="Meldrim J."/>
            <person name="Mesirov J.P."/>
            <person name="Miranda C."/>
            <person name="Morris W."/>
            <person name="Naylor J."/>
            <person name="Raymond C."/>
            <person name="Rosetti M."/>
            <person name="Santos R."/>
            <person name="Sheridan A."/>
            <person name="Sougnez C."/>
            <person name="Stange-Thomann N."/>
            <person name="Stojanovic N."/>
            <person name="Subramanian A."/>
            <person name="Wyman D."/>
            <person name="Rogers J."/>
            <person name="Sulston J."/>
            <person name="Ainscough R."/>
            <person name="Beck S."/>
            <person name="Bentley D."/>
            <person name="Burton J."/>
            <person name="Clee C."/>
            <person name="Carter N."/>
            <person name="Coulson A."/>
            <person name="Deadman R."/>
            <person name="Deloukas P."/>
            <person name="Dunham A."/>
            <person name="Dunham I."/>
            <person name="Durbin R."/>
            <person name="French L."/>
            <person name="Grafham D."/>
            <person name="Gregory S."/>
            <person name="Hubbard T."/>
            <person name="Humphray S."/>
            <person name="Hunt A."/>
            <person name="Jones M."/>
            <person name="Lloyd C."/>
            <person name="McMurray A."/>
            <person name="Matthews L."/>
            <person name="Mercer S."/>
            <person name="Milne S."/>
            <person name="Mullikin J.C."/>
            <person name="Mungall A."/>
            <person name="Plumb R."/>
            <person name="Ross M."/>
            <person name="Shownkeen R."/>
            <person name="Sims S."/>
            <person name="Waterston R.H."/>
            <person name="Wilson R.K."/>
            <person name="Hillier L.W."/>
            <person name="McPherson J.D."/>
            <person name="Marra M.A."/>
            <person name="Mardis E.R."/>
            <person name="Fulton L.A."/>
            <person name="Chinwalla A.T."/>
            <person name="Pepin K.H."/>
            <person name="Gish W.R."/>
            <person name="Chissoe S.L."/>
            <person name="Wendl M.C."/>
            <person name="Delehaunty K.D."/>
            <person name="Miner T.L."/>
            <person name="Delehaunty A."/>
            <person name="Kramer J.B."/>
            <person name="Cook L.L."/>
            <person name="Fulton R.S."/>
            <person name="Johnson D.L."/>
            <person name="Minx P.J."/>
            <person name="Clifton S.W."/>
            <person name="Hawkins T."/>
            <person name="Branscomb E."/>
            <person name="Predki P."/>
            <person name="Richardson P."/>
            <person name="Wenning S."/>
            <person name="Slezak T."/>
            <person name="Doggett N."/>
            <person name="Cheng J.F."/>
            <person name="Olsen A."/>
            <person name="Lucas S."/>
            <person name="Elkin C."/>
            <person name="Uberbacher E."/>
            <person name="Frazier M."/>
            <person name="Gibbs R.A."/>
            <person name="Muzny D.M."/>
            <person name="Scherer S.E."/>
            <person name="Bouck J.B."/>
            <person name="Sodergren E.J."/>
            <person name="Worley K.C."/>
            <person name="Rives C.M."/>
            <person name="Gorrell J.H."/>
            <person name="Metzker M.L."/>
            <person name="Naylor S.L."/>
            <person name="Kucherlapati R.S."/>
            <person name="Nelson D.L."/>
            <person name="Weinstock G.M."/>
            <person name="Sakaki Y."/>
            <person name="Fujiyama A."/>
            <person name="Hattori M."/>
            <person name="Yada T."/>
            <person name="Toyoda A."/>
            <person name="Itoh T."/>
            <person name="Kawagoe C."/>
            <person name="Watanabe H."/>
            <person name="Totoki Y."/>
            <person name="Taylor T."/>
            <person name="Weissenbach J."/>
            <person name="Heilig R."/>
            <person name="Saurin W."/>
            <person name="Artiguenave F."/>
            <person name="Brottier P."/>
            <person name="Bruls T."/>
            <person name="Pelletier E."/>
            <person name="Robert C."/>
            <person name="Wincker P."/>
            <person name="Smith D.R."/>
            <person name="Doucette-Stamm L."/>
            <person name="Rubenfield M."/>
            <person name="Weinstock K."/>
            <person name="Lee H.M."/>
            <person name="Dubois J."/>
            <person name="Rosenthal A."/>
            <person name="Platzer M."/>
            <person name="Nyakatura G."/>
            <person name="Taudien S."/>
            <person name="Rump A."/>
            <person name="Yang H."/>
            <person name="Yu J."/>
            <person name="Wang J."/>
            <person name="Huang G."/>
            <person name="Gu J."/>
            <person name="Hood L."/>
            <person name="Rowen L."/>
            <person name="Madan A."/>
            <person name="Qin S."/>
            <person name="Davis R.W."/>
            <person name="Federspiel N.A."/>
            <person name="Abola A.P."/>
            <person name="Proctor M.J."/>
            <person name="Myers R.M."/>
            <person name="Schmutz J."/>
            <person name="Dickson M."/>
            <person name="Grimwood J."/>
            <person name="Cox D.R."/>
            <person name="Olson M.V."/>
            <person name="Kaul R."/>
            <person name="Raymond C."/>
            <person name="Shimizu N."/>
            <person name="Kawasaki K."/>
            <person name="Minoshima S."/>
            <person name="Evans G.A."/>
            <person name="Athanasiou M."/>
            <person name="Schultz R."/>
            <person name="Roe B.A."/>
            <person name="Chen F."/>
            <person name="Pan H."/>
            <person name="Ramser J."/>
            <person name="Lehrach H."/>
            <person name="Reinhardt R."/>
            <person name="McCombie W.R."/>
            <person name="de la Bastide M."/>
            <person name="Dedhia N."/>
            <person name="Blocker H."/>
            <person name="Hornischer K."/>
            <person name="Nordsiek G."/>
            <person name="Agarwala R."/>
            <person name="Aravind L."/>
            <person name="Bailey J.A."/>
            <person name="Bateman A."/>
            <person name="Batzoglou S."/>
            <person name="Birney E."/>
            <person name="Bork P."/>
            <person name="Brown D.G."/>
            <person name="Burge C.B."/>
            <person name="Cerutti L."/>
            <person name="Chen H.C."/>
            <person name="Church D."/>
            <person name="Clamp M."/>
            <person name="Copley R.R."/>
            <person name="Doerks T."/>
            <person name="Eddy S.R."/>
            <person name="Eichler E.E."/>
            <person name="Furey T.S."/>
            <person name="Galagan J."/>
            <person name="Gilbert J.G."/>
            <person name="Harmon C."/>
            <person name="Hayashizaki Y."/>
            <person name="Haussler D."/>
            <person name="Hermjakob H."/>
            <person name="Hokamp K."/>
            <person name="Jang W."/>
            <person name="Johnson L.S."/>
            <person name="Jones T.A."/>
            <person name="Kasif S."/>
            <person name="Kaspryzk A."/>
            <person name="Kennedy S."/>
            <person name="Kent W.J."/>
            <person name="Kitts P."/>
            <person name="Koonin E.V."/>
            <person name="Korf I."/>
            <person name="Kulp D."/>
            <person name="Lancet D."/>
            <person name="Lowe T.M."/>
            <person name="McLysaght A."/>
            <person name="Mikkelsen T."/>
            <person name="Moran J.V."/>
            <person name="Mulder N."/>
            <person name="Pollara V.J."/>
            <person name="Ponting C.P."/>
            <person name="Schuler G."/>
            <person name="Schultz J."/>
            <person name="Slater G."/>
            <person name="Smit A.F."/>
            <person name="Stupka E."/>
            <person name="Szustakowski J."/>
            <person name="Thierry-Mieg D."/>
            <person name="Thierry-Mieg J."/>
            <person name="Wagner L."/>
            <person name="Wallis J."/>
            <person name="Wheeler R."/>
            <person name="Williams A."/>
            <person name="Wolf Y.I."/>
            <person name="Wolfe K.H."/>
            <person name="Yang S.P."/>
            <person name="Yeh R.F."/>
            <person name="Collins F."/>
            <person name="Guyer M.S."/>
            <person name="Peterson J."/>
            <person name="Felsenfeld A."/>
            <person name="Wetterstrand K.A."/>
            <person name="Patrinos A."/>
            <person name="Morgan M.J."/>
            <person name="de Jong P."/>
            <person name="Catanese J.J."/>
            <person name="Osoegawa K."/>
            <person name="Shizuya H."/>
            <person name="Choi S."/>
            <person name="Chen Y.J."/>
        </authorList>
    </citation>
    <scope>NUCLEOTIDE SEQUENCE [LARGE SCALE GENOMIC DNA]</scope>
</reference>
<gene>
    <name evidence="2" type="primary">IGHD3-3</name>
</gene>
<dbReference type="GeneCards" id="IGHD3-3"/>
<reference evidence="2" key="4">
    <citation type="submission" date="2025-05" db="UniProtKB">
        <authorList>
            <consortium name="Ensembl"/>
        </authorList>
    </citation>
    <scope>IDENTIFICATION</scope>
</reference>
<dbReference type="BioMuta" id="IGHD3-3"/>